<proteinExistence type="predicted"/>
<dbReference type="Proteomes" id="UP001234989">
    <property type="component" value="Chromosome 5"/>
</dbReference>
<dbReference type="PANTHER" id="PTHR36264:SF4">
    <property type="entry name" value="TF-B3 DOMAIN-CONTAINING PROTEIN"/>
    <property type="match status" value="1"/>
</dbReference>
<name>A0AAF0R3K6_SOLVR</name>
<organism evidence="2 3">
    <name type="scientific">Solanum verrucosum</name>
    <dbReference type="NCBI Taxonomy" id="315347"/>
    <lineage>
        <taxon>Eukaryota</taxon>
        <taxon>Viridiplantae</taxon>
        <taxon>Streptophyta</taxon>
        <taxon>Embryophyta</taxon>
        <taxon>Tracheophyta</taxon>
        <taxon>Spermatophyta</taxon>
        <taxon>Magnoliopsida</taxon>
        <taxon>eudicotyledons</taxon>
        <taxon>Gunneridae</taxon>
        <taxon>Pentapetalae</taxon>
        <taxon>asterids</taxon>
        <taxon>lamiids</taxon>
        <taxon>Solanales</taxon>
        <taxon>Solanaceae</taxon>
        <taxon>Solanoideae</taxon>
        <taxon>Solaneae</taxon>
        <taxon>Solanum</taxon>
    </lineage>
</organism>
<evidence type="ECO:0000313" key="2">
    <source>
        <dbReference type="EMBL" id="WMV30934.1"/>
    </source>
</evidence>
<gene>
    <name evidence="2" type="ORF">MTR67_024319</name>
</gene>
<keyword evidence="1" id="KW-1133">Transmembrane helix</keyword>
<accession>A0AAF0R3K6</accession>
<keyword evidence="1" id="KW-0472">Membrane</keyword>
<reference evidence="2" key="1">
    <citation type="submission" date="2023-08" db="EMBL/GenBank/DDBJ databases">
        <title>A de novo genome assembly of Solanum verrucosum Schlechtendal, a Mexican diploid species geographically isolated from the other diploid A-genome species in potato relatives.</title>
        <authorList>
            <person name="Hosaka K."/>
        </authorList>
    </citation>
    <scope>NUCLEOTIDE SEQUENCE</scope>
    <source>
        <tissue evidence="2">Young leaves</tissue>
    </source>
</reference>
<evidence type="ECO:0000313" key="3">
    <source>
        <dbReference type="Proteomes" id="UP001234989"/>
    </source>
</evidence>
<dbReference type="EMBL" id="CP133616">
    <property type="protein sequence ID" value="WMV30934.1"/>
    <property type="molecule type" value="Genomic_DNA"/>
</dbReference>
<dbReference type="PANTHER" id="PTHR36264">
    <property type="entry name" value="SET DOMAIN-CONTAINING PROTEIN"/>
    <property type="match status" value="1"/>
</dbReference>
<feature type="transmembrane region" description="Helical" evidence="1">
    <location>
        <begin position="69"/>
        <end position="90"/>
    </location>
</feature>
<keyword evidence="3" id="KW-1185">Reference proteome</keyword>
<sequence length="306" mass="35843">MSEHRPLLSLKKTFFHNFFPSKAEEEACRVNNTPHVVTRELVEIRDVYPAPRIYLQNPWQIKKKITHDAIVVGMLMIAFFEMFEYILRYWTLDMAKSLENGFSVWVDMWDVTEGNVPKKYEGGRVWIRKLYNDDFSTWCNELFNDRKLGDGDEIGIYWDPRSASLVFKLLSQKDPFLKLDSSETKEWEAMSTWLQKKMEEISETTTTCFRREDPLGWIFKVERVSATNVNLGKLQRELLNQFHHSQKINQYDVLMGMKQVTTVTAFRDEFENVSASKKQASDGLLSGVFLNGLKEEICTLCNFLNV</sequence>
<protein>
    <submittedName>
        <fullName evidence="2">Uncharacterized protein</fullName>
    </submittedName>
</protein>
<keyword evidence="1" id="KW-0812">Transmembrane</keyword>
<evidence type="ECO:0000256" key="1">
    <source>
        <dbReference type="SAM" id="Phobius"/>
    </source>
</evidence>
<dbReference type="AlphaFoldDB" id="A0AAF0R3K6"/>